<keyword evidence="1" id="KW-0862">Zinc</keyword>
<proteinExistence type="predicted"/>
<name>A0A8S1MK12_9CILI</name>
<evidence type="ECO:0000313" key="3">
    <source>
        <dbReference type="EMBL" id="CAD8075404.1"/>
    </source>
</evidence>
<dbReference type="OrthoDB" id="8062037at2759"/>
<sequence length="131" mass="15928">MYYIFQEQYWQYGIFLENLQNKQELLICGYLLNRIIITGFFESALDEQMIVEFKESFIKIQELNEIQVRSLDICPICYEEFKIKEYIAEYQCQGKHTFHQDCVLKWLKMPMNKTKVCPYCKQLPYSINNYV</sequence>
<keyword evidence="1" id="KW-0863">Zinc-finger</keyword>
<dbReference type="InterPro" id="IPR001841">
    <property type="entry name" value="Znf_RING"/>
</dbReference>
<organism evidence="3 4">
    <name type="scientific">Paramecium sonneborni</name>
    <dbReference type="NCBI Taxonomy" id="65129"/>
    <lineage>
        <taxon>Eukaryota</taxon>
        <taxon>Sar</taxon>
        <taxon>Alveolata</taxon>
        <taxon>Ciliophora</taxon>
        <taxon>Intramacronucleata</taxon>
        <taxon>Oligohymenophorea</taxon>
        <taxon>Peniculida</taxon>
        <taxon>Parameciidae</taxon>
        <taxon>Paramecium</taxon>
    </lineage>
</organism>
<dbReference type="Proteomes" id="UP000692954">
    <property type="component" value="Unassembled WGS sequence"/>
</dbReference>
<evidence type="ECO:0000259" key="2">
    <source>
        <dbReference type="PROSITE" id="PS50089"/>
    </source>
</evidence>
<keyword evidence="4" id="KW-1185">Reference proteome</keyword>
<feature type="domain" description="RING-type" evidence="2">
    <location>
        <begin position="74"/>
        <end position="121"/>
    </location>
</feature>
<evidence type="ECO:0000256" key="1">
    <source>
        <dbReference type="PROSITE-ProRule" id="PRU00175"/>
    </source>
</evidence>
<dbReference type="GO" id="GO:0008270">
    <property type="term" value="F:zinc ion binding"/>
    <property type="evidence" value="ECO:0007669"/>
    <property type="project" value="UniProtKB-KW"/>
</dbReference>
<dbReference type="PROSITE" id="PS50089">
    <property type="entry name" value="ZF_RING_2"/>
    <property type="match status" value="1"/>
</dbReference>
<dbReference type="Pfam" id="PF13639">
    <property type="entry name" value="zf-RING_2"/>
    <property type="match status" value="1"/>
</dbReference>
<gene>
    <name evidence="3" type="ORF">PSON_ATCC_30995.1.T0330212</name>
</gene>
<dbReference type="EMBL" id="CAJJDN010000033">
    <property type="protein sequence ID" value="CAD8075404.1"/>
    <property type="molecule type" value="Genomic_DNA"/>
</dbReference>
<comment type="caution">
    <text evidence="3">The sequence shown here is derived from an EMBL/GenBank/DDBJ whole genome shotgun (WGS) entry which is preliminary data.</text>
</comment>
<keyword evidence="1" id="KW-0479">Metal-binding</keyword>
<evidence type="ECO:0000313" key="4">
    <source>
        <dbReference type="Proteomes" id="UP000692954"/>
    </source>
</evidence>
<reference evidence="3" key="1">
    <citation type="submission" date="2021-01" db="EMBL/GenBank/DDBJ databases">
        <authorList>
            <consortium name="Genoscope - CEA"/>
            <person name="William W."/>
        </authorList>
    </citation>
    <scope>NUCLEOTIDE SEQUENCE</scope>
</reference>
<accession>A0A8S1MK12</accession>
<protein>
    <recommendedName>
        <fullName evidence="2">RING-type domain-containing protein</fullName>
    </recommendedName>
</protein>
<dbReference type="AlphaFoldDB" id="A0A8S1MK12"/>